<feature type="compositionally biased region" description="Basic residues" evidence="1">
    <location>
        <begin position="1"/>
        <end position="11"/>
    </location>
</feature>
<name>A0A4S2M0Q8_OPIFE</name>
<organism evidence="3 4">
    <name type="scientific">Opisthorchis felineus</name>
    <dbReference type="NCBI Taxonomy" id="147828"/>
    <lineage>
        <taxon>Eukaryota</taxon>
        <taxon>Metazoa</taxon>
        <taxon>Spiralia</taxon>
        <taxon>Lophotrochozoa</taxon>
        <taxon>Platyhelminthes</taxon>
        <taxon>Trematoda</taxon>
        <taxon>Digenea</taxon>
        <taxon>Opisthorchiida</taxon>
        <taxon>Opisthorchiata</taxon>
        <taxon>Opisthorchiidae</taxon>
        <taxon>Opisthorchis</taxon>
    </lineage>
</organism>
<dbReference type="Gene3D" id="1.20.140.150">
    <property type="match status" value="1"/>
</dbReference>
<feature type="transmembrane region" description="Helical" evidence="2">
    <location>
        <begin position="108"/>
        <end position="129"/>
    </location>
</feature>
<dbReference type="AlphaFoldDB" id="A0A4S2M0Q8"/>
<feature type="transmembrane region" description="Helical" evidence="2">
    <location>
        <begin position="202"/>
        <end position="225"/>
    </location>
</feature>
<accession>A0A4S2M0Q8</accession>
<evidence type="ECO:0000313" key="3">
    <source>
        <dbReference type="EMBL" id="TGZ69795.1"/>
    </source>
</evidence>
<keyword evidence="2" id="KW-1133">Transmembrane helix</keyword>
<feature type="transmembrane region" description="Helical" evidence="2">
    <location>
        <begin position="262"/>
        <end position="284"/>
    </location>
</feature>
<feature type="region of interest" description="Disordered" evidence="1">
    <location>
        <begin position="1"/>
        <end position="37"/>
    </location>
</feature>
<keyword evidence="4" id="KW-1185">Reference proteome</keyword>
<feature type="transmembrane region" description="Helical" evidence="2">
    <location>
        <begin position="170"/>
        <end position="190"/>
    </location>
</feature>
<evidence type="ECO:0000313" key="4">
    <source>
        <dbReference type="Proteomes" id="UP000308267"/>
    </source>
</evidence>
<dbReference type="EMBL" id="SJOL01005799">
    <property type="protein sequence ID" value="TGZ69795.1"/>
    <property type="molecule type" value="Genomic_DNA"/>
</dbReference>
<sequence>MDHHLHGHGKQYSHPPRLGDSISTPARVPPSAITSQQPSSRLFQIALQATVANADAARAESEELKTNLEKKKPSQGTQVHRSVHLTPQQWQLLTDYHEHDLFIRTRSWGFCLAIFGVGVAVFGMGSPAWKWIGDIKKPYEMGLWAMCYPNSSCIPLVYHLKDDWKMHTSVICFLGCGCLFGFLGIGLAVTGACRSALIIRMYYYHSAGECFLVSGIATGGSLILYPFTASNCIRNLVEHGVIEWTQLETLERIPKRFAYNYYLNWCASCFFLASFMCMNLDILIQSCVRPKPCLSATWYHLRQCWIRFRTGRSKEIQTTPANSPRSVNCSTHTNHSNSVTLSSNNIDNSAKNLDTLLNTVRTDDGIIGRIGTDGNEERQSRSCDHFVWKSKDEEAYLEETDDGEWI</sequence>
<gene>
    <name evidence="3" type="ORF">CRM22_003538</name>
</gene>
<dbReference type="Proteomes" id="UP000308267">
    <property type="component" value="Unassembled WGS sequence"/>
</dbReference>
<protein>
    <recommendedName>
        <fullName evidence="5">Transmembrane protein</fullName>
    </recommendedName>
</protein>
<proteinExistence type="predicted"/>
<keyword evidence="2" id="KW-0472">Membrane</keyword>
<dbReference type="OrthoDB" id="6249883at2759"/>
<evidence type="ECO:0000256" key="2">
    <source>
        <dbReference type="SAM" id="Phobius"/>
    </source>
</evidence>
<keyword evidence="2" id="KW-0812">Transmembrane</keyword>
<evidence type="ECO:0000256" key="1">
    <source>
        <dbReference type="SAM" id="MobiDB-lite"/>
    </source>
</evidence>
<reference evidence="3 4" key="1">
    <citation type="journal article" date="2019" name="BMC Genomics">
        <title>New insights from Opisthorchis felineus genome: update on genomics of the epidemiologically important liver flukes.</title>
        <authorList>
            <person name="Ershov N.I."/>
            <person name="Mordvinov V.A."/>
            <person name="Prokhortchouk E.B."/>
            <person name="Pakharukova M.Y."/>
            <person name="Gunbin K.V."/>
            <person name="Ustyantsev K."/>
            <person name="Genaev M.A."/>
            <person name="Blinov A.G."/>
            <person name="Mazur A."/>
            <person name="Boulygina E."/>
            <person name="Tsygankova S."/>
            <person name="Khrameeva E."/>
            <person name="Chekanov N."/>
            <person name="Fan G."/>
            <person name="Xiao A."/>
            <person name="Zhang H."/>
            <person name="Xu X."/>
            <person name="Yang H."/>
            <person name="Solovyev V."/>
            <person name="Lee S.M."/>
            <person name="Liu X."/>
            <person name="Afonnikov D.A."/>
            <person name="Skryabin K.G."/>
        </authorList>
    </citation>
    <scope>NUCLEOTIDE SEQUENCE [LARGE SCALE GENOMIC DNA]</scope>
    <source>
        <strain evidence="3">AK-0245</strain>
        <tissue evidence="3">Whole organism</tissue>
    </source>
</reference>
<comment type="caution">
    <text evidence="3">The sequence shown here is derived from an EMBL/GenBank/DDBJ whole genome shotgun (WGS) entry which is preliminary data.</text>
</comment>
<evidence type="ECO:0008006" key="5">
    <source>
        <dbReference type="Google" id="ProtNLM"/>
    </source>
</evidence>